<keyword evidence="4" id="KW-0408">Iron</keyword>
<evidence type="ECO:0000313" key="7">
    <source>
        <dbReference type="EMBL" id="QMS84236.1"/>
    </source>
</evidence>
<dbReference type="InterPro" id="IPR017896">
    <property type="entry name" value="4Fe4S_Fe-S-bd"/>
</dbReference>
<dbReference type="SUPFAM" id="SSF54862">
    <property type="entry name" value="4Fe-4S ferredoxins"/>
    <property type="match status" value="1"/>
</dbReference>
<keyword evidence="2" id="KW-0004">4Fe-4S</keyword>
<dbReference type="Pfam" id="PF12724">
    <property type="entry name" value="Flavodoxin_5"/>
    <property type="match status" value="1"/>
</dbReference>
<accession>A0A7L7KPX5</accession>
<feature type="domain" description="4Fe-4S ferredoxin-type" evidence="6">
    <location>
        <begin position="189"/>
        <end position="218"/>
    </location>
</feature>
<sequence>MDDLYIYFSGTGNTKYVMEQFAAELSSSYAIHSIEEKNLDFTTLIHKADTITIGYPIYESMMPHIMEDFLVEHQNAFELKTISVIVTQMLFSGDGANLACKLLKHQDIKVEHTIHINMPNNLTDLRIFPVKTHSEASAKIEKAHNKIIAIVDQIKRGKNIKSGRMWYSWILGFFVQRLYARMMDKAMRKRLYINHKECSKCRICVGLCPVDNLEFKDNRIITMNQCTLCYRCINSCPEQAISLFTKKGPKKQYIRPDYR</sequence>
<keyword evidence="5" id="KW-0411">Iron-sulfur</keyword>
<dbReference type="InterPro" id="IPR026816">
    <property type="entry name" value="Flavodoxin_dom"/>
</dbReference>
<evidence type="ECO:0000313" key="8">
    <source>
        <dbReference type="Proteomes" id="UP000514720"/>
    </source>
</evidence>
<proteinExistence type="predicted"/>
<evidence type="ECO:0000259" key="6">
    <source>
        <dbReference type="PROSITE" id="PS51379"/>
    </source>
</evidence>
<evidence type="ECO:0000256" key="4">
    <source>
        <dbReference type="ARBA" id="ARBA00023004"/>
    </source>
</evidence>
<organism evidence="7 8">
    <name type="scientific">Candidatus Xianfuyuplasma coldseepsis</name>
    <dbReference type="NCBI Taxonomy" id="2782163"/>
    <lineage>
        <taxon>Bacteria</taxon>
        <taxon>Bacillati</taxon>
        <taxon>Mycoplasmatota</taxon>
        <taxon>Mollicutes</taxon>
        <taxon>Candidatus Izemoplasmatales</taxon>
        <taxon>Candidatus Izemoplasmataceae</taxon>
        <taxon>Candidatus Xianfuyuplasma</taxon>
    </lineage>
</organism>
<dbReference type="PANTHER" id="PTHR24960:SF79">
    <property type="entry name" value="PHOTOSYSTEM I IRON-SULFUR CENTER"/>
    <property type="match status" value="1"/>
</dbReference>
<dbReference type="InterPro" id="IPR017900">
    <property type="entry name" value="4Fe4S_Fe_S_CS"/>
</dbReference>
<dbReference type="PROSITE" id="PS00198">
    <property type="entry name" value="4FE4S_FER_1"/>
    <property type="match status" value="1"/>
</dbReference>
<dbReference type="InterPro" id="IPR050157">
    <property type="entry name" value="PSI_iron-sulfur_center"/>
</dbReference>
<evidence type="ECO:0000256" key="3">
    <source>
        <dbReference type="ARBA" id="ARBA00022723"/>
    </source>
</evidence>
<gene>
    <name evidence="7" type="ORF">G4Z02_00255</name>
</gene>
<dbReference type="PROSITE" id="PS51379">
    <property type="entry name" value="4FE4S_FER_2"/>
    <property type="match status" value="2"/>
</dbReference>
<dbReference type="PANTHER" id="PTHR24960">
    <property type="entry name" value="PHOTOSYSTEM I IRON-SULFUR CENTER-RELATED"/>
    <property type="match status" value="1"/>
</dbReference>
<protein>
    <recommendedName>
        <fullName evidence="6">4Fe-4S ferredoxin-type domain-containing protein</fullName>
    </recommendedName>
</protein>
<dbReference type="InterPro" id="IPR047964">
    <property type="entry name" value="EFR1-like"/>
</dbReference>
<evidence type="ECO:0000256" key="1">
    <source>
        <dbReference type="ARBA" id="ARBA00001966"/>
    </source>
</evidence>
<dbReference type="Proteomes" id="UP000514720">
    <property type="component" value="Chromosome"/>
</dbReference>
<dbReference type="Gene3D" id="3.30.70.20">
    <property type="match status" value="1"/>
</dbReference>
<dbReference type="GO" id="GO:0051539">
    <property type="term" value="F:4 iron, 4 sulfur cluster binding"/>
    <property type="evidence" value="ECO:0007669"/>
    <property type="project" value="UniProtKB-KW"/>
</dbReference>
<comment type="cofactor">
    <cofactor evidence="1">
        <name>[4Fe-4S] cluster</name>
        <dbReference type="ChEBI" id="CHEBI:49883"/>
    </cofactor>
</comment>
<dbReference type="InterPro" id="IPR029039">
    <property type="entry name" value="Flavoprotein-like_sf"/>
</dbReference>
<feature type="domain" description="4Fe-4S ferredoxin-type" evidence="6">
    <location>
        <begin position="219"/>
        <end position="246"/>
    </location>
</feature>
<dbReference type="Gene3D" id="3.40.50.360">
    <property type="match status" value="1"/>
</dbReference>
<name>A0A7L7KPX5_9MOLU</name>
<evidence type="ECO:0000256" key="5">
    <source>
        <dbReference type="ARBA" id="ARBA00023014"/>
    </source>
</evidence>
<dbReference type="AlphaFoldDB" id="A0A7L7KPX5"/>
<dbReference type="EMBL" id="CP048914">
    <property type="protein sequence ID" value="QMS84236.1"/>
    <property type="molecule type" value="Genomic_DNA"/>
</dbReference>
<reference evidence="7 8" key="1">
    <citation type="submission" date="2020-02" db="EMBL/GenBank/DDBJ databases">
        <authorList>
            <person name="Zheng R.K."/>
            <person name="Sun C.M."/>
        </authorList>
    </citation>
    <scope>NUCLEOTIDE SEQUENCE [LARGE SCALE GENOMIC DNA]</scope>
    <source>
        <strain evidence="8">zrk13</strain>
    </source>
</reference>
<dbReference type="KEGG" id="xcl:G4Z02_00255"/>
<dbReference type="SUPFAM" id="SSF52218">
    <property type="entry name" value="Flavoproteins"/>
    <property type="match status" value="1"/>
</dbReference>
<dbReference type="RefSeq" id="WP_258877849.1">
    <property type="nucleotide sequence ID" value="NZ_CP048914.1"/>
</dbReference>
<keyword evidence="8" id="KW-1185">Reference proteome</keyword>
<dbReference type="GO" id="GO:0046872">
    <property type="term" value="F:metal ion binding"/>
    <property type="evidence" value="ECO:0007669"/>
    <property type="project" value="UniProtKB-KW"/>
</dbReference>
<evidence type="ECO:0000256" key="2">
    <source>
        <dbReference type="ARBA" id="ARBA00022485"/>
    </source>
</evidence>
<keyword evidence="3" id="KW-0479">Metal-binding</keyword>
<dbReference type="NCBIfam" id="NF038196">
    <property type="entry name" value="ferrodoxin_EFR1"/>
    <property type="match status" value="1"/>
</dbReference>